<dbReference type="AlphaFoldDB" id="B0PEX7"/>
<dbReference type="HOGENOM" id="CLU_2679593_0_0_9"/>
<organism evidence="1 2">
    <name type="scientific">Anaerotruncus colihominis DSM 17241</name>
    <dbReference type="NCBI Taxonomy" id="445972"/>
    <lineage>
        <taxon>Bacteria</taxon>
        <taxon>Bacillati</taxon>
        <taxon>Bacillota</taxon>
        <taxon>Clostridia</taxon>
        <taxon>Eubacteriales</taxon>
        <taxon>Oscillospiraceae</taxon>
        <taxon>Anaerotruncus</taxon>
    </lineage>
</organism>
<sequence length="74" mass="8211">MSARFLGSKAPQAFQAPERTYARQLPANGWLWRPLFGPWRPLWPFGRLSLFTSRASWALRPVCGGPGAGRGPVT</sequence>
<proteinExistence type="predicted"/>
<keyword evidence="2" id="KW-1185">Reference proteome</keyword>
<gene>
    <name evidence="1" type="ORF">ANACOL_03355</name>
</gene>
<reference evidence="1" key="1">
    <citation type="submission" date="2007-11" db="EMBL/GenBank/DDBJ databases">
        <authorList>
            <person name="Fulton L."/>
            <person name="Clifton S."/>
            <person name="Fulton B."/>
            <person name="Xu J."/>
            <person name="Minx P."/>
            <person name="Pepin K.H."/>
            <person name="Johnson M."/>
            <person name="Thiruvilangam P."/>
            <person name="Bhonagiri V."/>
            <person name="Nash W.E."/>
            <person name="Mardis E.R."/>
            <person name="Wilson R.K."/>
        </authorList>
    </citation>
    <scope>NUCLEOTIDE SEQUENCE [LARGE SCALE GENOMIC DNA]</scope>
    <source>
        <strain evidence="1">DSM 17241</strain>
    </source>
</reference>
<dbReference type="EMBL" id="ABGD02000025">
    <property type="protein sequence ID" value="EDS09910.1"/>
    <property type="molecule type" value="Genomic_DNA"/>
</dbReference>
<name>B0PEX7_9FIRM</name>
<evidence type="ECO:0000313" key="1">
    <source>
        <dbReference type="EMBL" id="EDS09910.1"/>
    </source>
</evidence>
<accession>B0PEX7</accession>
<dbReference type="Proteomes" id="UP000003803">
    <property type="component" value="Unassembled WGS sequence"/>
</dbReference>
<protein>
    <submittedName>
        <fullName evidence="1">Uncharacterized protein</fullName>
    </submittedName>
</protein>
<reference evidence="1" key="2">
    <citation type="submission" date="2013-09" db="EMBL/GenBank/DDBJ databases">
        <title>Draft genome sequence of Anaerotruncus colihominis(DSM 17241).</title>
        <authorList>
            <person name="Sudarsanam P."/>
            <person name="Ley R."/>
            <person name="Guruge J."/>
            <person name="Turnbaugh P.J."/>
            <person name="Mahowald M."/>
            <person name="Liep D."/>
            <person name="Gordon J."/>
        </authorList>
    </citation>
    <scope>NUCLEOTIDE SEQUENCE</scope>
    <source>
        <strain evidence="1">DSM 17241</strain>
    </source>
</reference>
<evidence type="ECO:0000313" key="2">
    <source>
        <dbReference type="Proteomes" id="UP000003803"/>
    </source>
</evidence>
<comment type="caution">
    <text evidence="1">The sequence shown here is derived from an EMBL/GenBank/DDBJ whole genome shotgun (WGS) entry which is preliminary data.</text>
</comment>